<proteinExistence type="predicted"/>
<keyword evidence="9" id="KW-1185">Reference proteome</keyword>
<dbReference type="InterPro" id="IPR020846">
    <property type="entry name" value="MFS_dom"/>
</dbReference>
<protein>
    <submittedName>
        <fullName evidence="8">MFS transporter</fullName>
    </submittedName>
</protein>
<feature type="transmembrane region" description="Helical" evidence="6">
    <location>
        <begin position="304"/>
        <end position="324"/>
    </location>
</feature>
<comment type="subcellular location">
    <subcellularLocation>
        <location evidence="1">Membrane</location>
        <topology evidence="1">Multi-pass membrane protein</topology>
    </subcellularLocation>
</comment>
<evidence type="ECO:0000256" key="6">
    <source>
        <dbReference type="SAM" id="Phobius"/>
    </source>
</evidence>
<keyword evidence="2" id="KW-0813">Transport</keyword>
<feature type="transmembrane region" description="Helical" evidence="6">
    <location>
        <begin position="404"/>
        <end position="423"/>
    </location>
</feature>
<feature type="transmembrane region" description="Helical" evidence="6">
    <location>
        <begin position="59"/>
        <end position="80"/>
    </location>
</feature>
<evidence type="ECO:0000259" key="7">
    <source>
        <dbReference type="PROSITE" id="PS50850"/>
    </source>
</evidence>
<feature type="transmembrane region" description="Helical" evidence="6">
    <location>
        <begin position="330"/>
        <end position="351"/>
    </location>
</feature>
<keyword evidence="4 6" id="KW-1133">Transmembrane helix</keyword>
<evidence type="ECO:0000256" key="4">
    <source>
        <dbReference type="ARBA" id="ARBA00022989"/>
    </source>
</evidence>
<evidence type="ECO:0000256" key="5">
    <source>
        <dbReference type="ARBA" id="ARBA00023136"/>
    </source>
</evidence>
<dbReference type="Proteomes" id="UP000094256">
    <property type="component" value="Chromosome"/>
</dbReference>
<dbReference type="PROSITE" id="PS50850">
    <property type="entry name" value="MFS"/>
    <property type="match status" value="1"/>
</dbReference>
<keyword evidence="5 6" id="KW-0472">Membrane</keyword>
<evidence type="ECO:0000313" key="8">
    <source>
        <dbReference type="EMBL" id="AOH82686.1"/>
    </source>
</evidence>
<dbReference type="InterPro" id="IPR036259">
    <property type="entry name" value="MFS_trans_sf"/>
</dbReference>
<reference evidence="8 9" key="1">
    <citation type="submission" date="2016-01" db="EMBL/GenBank/DDBJ databases">
        <title>Complete genome and mega plasmid sequence of Sphingomonas panacis DCY99 elicits systemic resistance in rice to Xanthomonas oryzae.</title>
        <authorList>
            <person name="Kim Y.J."/>
            <person name="Yang D.C."/>
            <person name="Sing P."/>
        </authorList>
    </citation>
    <scope>NUCLEOTIDE SEQUENCE [LARGE SCALE GENOMIC DNA]</scope>
    <source>
        <strain evidence="8 9">DCY99</strain>
    </source>
</reference>
<feature type="transmembrane region" description="Helical" evidence="6">
    <location>
        <begin position="92"/>
        <end position="119"/>
    </location>
</feature>
<feature type="domain" description="Major facilitator superfamily (MFS) profile" evidence="7">
    <location>
        <begin position="25"/>
        <end position="425"/>
    </location>
</feature>
<dbReference type="Gene3D" id="1.20.1250.20">
    <property type="entry name" value="MFS general substrate transporter like domains"/>
    <property type="match status" value="2"/>
</dbReference>
<evidence type="ECO:0000256" key="1">
    <source>
        <dbReference type="ARBA" id="ARBA00004141"/>
    </source>
</evidence>
<feature type="transmembrane region" description="Helical" evidence="6">
    <location>
        <begin position="151"/>
        <end position="174"/>
    </location>
</feature>
<name>A0A1B3Z5J2_9SPHN</name>
<dbReference type="SUPFAM" id="SSF103473">
    <property type="entry name" value="MFS general substrate transporter"/>
    <property type="match status" value="1"/>
</dbReference>
<feature type="transmembrane region" description="Helical" evidence="6">
    <location>
        <begin position="180"/>
        <end position="200"/>
    </location>
</feature>
<dbReference type="GO" id="GO:0022857">
    <property type="term" value="F:transmembrane transporter activity"/>
    <property type="evidence" value="ECO:0007669"/>
    <property type="project" value="InterPro"/>
</dbReference>
<dbReference type="PANTHER" id="PTHR23505">
    <property type="entry name" value="SPINSTER"/>
    <property type="match status" value="1"/>
</dbReference>
<sequence>MDGAVTRKPETAPPTAPSNRTRRLVLVMLGLVSMFNYIDRTVLSILQEPIKRELGLSDAQLGMLTGLAFALFYATLSLPIARLADRLNRRNIVTASLAVWSGMTALTGLATGFATLVAFRIGVALGEAGSVPASHSMIADYYPPEKRVTALALWGLALPAGIMLGYASGGWIAATLGWRTAFAVIGGAGLILAPFMLLLVKEPMRGAFNKPQQAAERIPLGAAIATLWRLRTYRYMLAGTTLHAFAQYAIMNWTAPFYMRVHHMPLSEVAGWLALMNGIGGGIGIYLGGWLSDRMARSDPAARVWVSAVAMFVMVPAALVQFLVPSPGLSLAFGFVATMLMFFYYGPIVGVPQSLVAPRMRALTSAVTLLVFNLFGLGLGPAVTGFISDRLAAGGGMHDTSLRYALAVVLVFSLVGALSIAWASRFYRSEIRES</sequence>
<evidence type="ECO:0000256" key="3">
    <source>
        <dbReference type="ARBA" id="ARBA00022692"/>
    </source>
</evidence>
<dbReference type="CDD" id="cd17328">
    <property type="entry name" value="MFS_spinster_like"/>
    <property type="match status" value="1"/>
</dbReference>
<feature type="transmembrane region" description="Helical" evidence="6">
    <location>
        <begin position="270"/>
        <end position="292"/>
    </location>
</feature>
<dbReference type="AlphaFoldDB" id="A0A1B3Z5J2"/>
<accession>A0A1B3Z5J2</accession>
<dbReference type="OrthoDB" id="7442224at2"/>
<evidence type="ECO:0000313" key="9">
    <source>
        <dbReference type="Proteomes" id="UP000094256"/>
    </source>
</evidence>
<dbReference type="EMBL" id="CP014168">
    <property type="protein sequence ID" value="AOH82686.1"/>
    <property type="molecule type" value="Genomic_DNA"/>
</dbReference>
<evidence type="ECO:0000256" key="2">
    <source>
        <dbReference type="ARBA" id="ARBA00022448"/>
    </source>
</evidence>
<gene>
    <name evidence="8" type="ORF">AWL63_00505</name>
</gene>
<dbReference type="KEGG" id="span:AWL63_00505"/>
<dbReference type="InterPro" id="IPR011701">
    <property type="entry name" value="MFS"/>
</dbReference>
<dbReference type="RefSeq" id="WP_069203271.1">
    <property type="nucleotide sequence ID" value="NZ_CP014168.1"/>
</dbReference>
<feature type="transmembrane region" description="Helical" evidence="6">
    <location>
        <begin position="363"/>
        <end position="384"/>
    </location>
</feature>
<dbReference type="STRING" id="1560345.AWL63_00505"/>
<feature type="transmembrane region" description="Helical" evidence="6">
    <location>
        <begin position="233"/>
        <end position="250"/>
    </location>
</feature>
<keyword evidence="3 6" id="KW-0812">Transmembrane</keyword>
<dbReference type="Pfam" id="PF07690">
    <property type="entry name" value="MFS_1"/>
    <property type="match status" value="1"/>
</dbReference>
<dbReference type="PANTHER" id="PTHR23505:SF79">
    <property type="entry name" value="PROTEIN SPINSTER"/>
    <property type="match status" value="1"/>
</dbReference>
<dbReference type="GO" id="GO:0016020">
    <property type="term" value="C:membrane"/>
    <property type="evidence" value="ECO:0007669"/>
    <property type="project" value="UniProtKB-SubCell"/>
</dbReference>
<dbReference type="InterPro" id="IPR044770">
    <property type="entry name" value="MFS_spinster-like"/>
</dbReference>
<organism evidence="8 9">
    <name type="scientific">Sphingomonas panacis</name>
    <dbReference type="NCBI Taxonomy" id="1560345"/>
    <lineage>
        <taxon>Bacteria</taxon>
        <taxon>Pseudomonadati</taxon>
        <taxon>Pseudomonadota</taxon>
        <taxon>Alphaproteobacteria</taxon>
        <taxon>Sphingomonadales</taxon>
        <taxon>Sphingomonadaceae</taxon>
        <taxon>Sphingomonas</taxon>
    </lineage>
</organism>
<feature type="transmembrane region" description="Helical" evidence="6">
    <location>
        <begin position="20"/>
        <end position="38"/>
    </location>
</feature>